<feature type="signal peptide" evidence="8">
    <location>
        <begin position="1"/>
        <end position="27"/>
    </location>
</feature>
<evidence type="ECO:0000256" key="4">
    <source>
        <dbReference type="ARBA" id="ARBA00022989"/>
    </source>
</evidence>
<evidence type="ECO:0000256" key="8">
    <source>
        <dbReference type="SAM" id="SignalP"/>
    </source>
</evidence>
<keyword evidence="3" id="KW-0812">Transmembrane</keyword>
<evidence type="ECO:0000256" key="3">
    <source>
        <dbReference type="ARBA" id="ARBA00022692"/>
    </source>
</evidence>
<name>A0A7S3P882_9STRA</name>
<gene>
    <name evidence="9" type="ORF">ACOF00016_LOCUS11541</name>
</gene>
<evidence type="ECO:0000256" key="6">
    <source>
        <dbReference type="RuleBase" id="RU363053"/>
    </source>
</evidence>
<dbReference type="EMBL" id="HBIM01014389">
    <property type="protein sequence ID" value="CAE0414298.1"/>
    <property type="molecule type" value="Transcribed_RNA"/>
</dbReference>
<keyword evidence="8" id="KW-0732">Signal</keyword>
<comment type="subcellular location">
    <subcellularLocation>
        <location evidence="1">Membrane</location>
        <topology evidence="1">Multi-pass membrane protein</topology>
    </subcellularLocation>
</comment>
<dbReference type="GO" id="GO:0005737">
    <property type="term" value="C:cytoplasm"/>
    <property type="evidence" value="ECO:0007669"/>
    <property type="project" value="TreeGrafter"/>
</dbReference>
<dbReference type="AlphaFoldDB" id="A0A7S3P882"/>
<sequence>MYRRRSSVAVILLQLGLLLNASALAYSASPMSSAWATYKVALVKRPILTKSLTAAVIASASDALTQRYIEPRLPASADTTPTKKGTTSSSSKGGLATTVPFRHNWWRTCRVFLTGLLYTGPIAHSKFNFQATYVKVSNPLGKLACNTALDMCVFSPPVLAGYFVVMSVLAGQGWDSIQSKLKTKWPKAVRAAWTVWPLANIFNYTLVPLPYRVLYNNMVAFWWTGYLTLVNHQKRQQQKL</sequence>
<evidence type="ECO:0000256" key="1">
    <source>
        <dbReference type="ARBA" id="ARBA00004141"/>
    </source>
</evidence>
<evidence type="ECO:0000256" key="7">
    <source>
        <dbReference type="SAM" id="MobiDB-lite"/>
    </source>
</evidence>
<dbReference type="GO" id="GO:0016020">
    <property type="term" value="C:membrane"/>
    <property type="evidence" value="ECO:0007669"/>
    <property type="project" value="UniProtKB-SubCell"/>
</dbReference>
<reference evidence="9" key="1">
    <citation type="submission" date="2021-01" db="EMBL/GenBank/DDBJ databases">
        <authorList>
            <person name="Corre E."/>
            <person name="Pelletier E."/>
            <person name="Niang G."/>
            <person name="Scheremetjew M."/>
            <person name="Finn R."/>
            <person name="Kale V."/>
            <person name="Holt S."/>
            <person name="Cochrane G."/>
            <person name="Meng A."/>
            <person name="Brown T."/>
            <person name="Cohen L."/>
        </authorList>
    </citation>
    <scope>NUCLEOTIDE SEQUENCE</scope>
    <source>
        <strain evidence="9">CCMP127</strain>
    </source>
</reference>
<accession>A0A7S3P882</accession>
<feature type="chain" id="PRO_5030632943" evidence="8">
    <location>
        <begin position="28"/>
        <end position="240"/>
    </location>
</feature>
<dbReference type="PANTHER" id="PTHR11266:SF17">
    <property type="entry name" value="PROTEIN MPV17"/>
    <property type="match status" value="1"/>
</dbReference>
<evidence type="ECO:0000256" key="2">
    <source>
        <dbReference type="ARBA" id="ARBA00006824"/>
    </source>
</evidence>
<organism evidence="9">
    <name type="scientific">Amphora coffeiformis</name>
    <dbReference type="NCBI Taxonomy" id="265554"/>
    <lineage>
        <taxon>Eukaryota</taxon>
        <taxon>Sar</taxon>
        <taxon>Stramenopiles</taxon>
        <taxon>Ochrophyta</taxon>
        <taxon>Bacillariophyta</taxon>
        <taxon>Bacillariophyceae</taxon>
        <taxon>Bacillariophycidae</taxon>
        <taxon>Thalassiophysales</taxon>
        <taxon>Catenulaceae</taxon>
        <taxon>Amphora</taxon>
    </lineage>
</organism>
<protein>
    <submittedName>
        <fullName evidence="9">Uncharacterized protein</fullName>
    </submittedName>
</protein>
<dbReference type="InterPro" id="IPR007248">
    <property type="entry name" value="Mpv17_PMP22"/>
</dbReference>
<comment type="similarity">
    <text evidence="2 6">Belongs to the peroxisomal membrane protein PXMP2/4 family.</text>
</comment>
<feature type="compositionally biased region" description="Low complexity" evidence="7">
    <location>
        <begin position="79"/>
        <end position="94"/>
    </location>
</feature>
<evidence type="ECO:0000313" key="9">
    <source>
        <dbReference type="EMBL" id="CAE0414298.1"/>
    </source>
</evidence>
<keyword evidence="5" id="KW-0472">Membrane</keyword>
<dbReference type="Pfam" id="PF04117">
    <property type="entry name" value="Mpv17_PMP22"/>
    <property type="match status" value="1"/>
</dbReference>
<proteinExistence type="inferred from homology"/>
<evidence type="ECO:0000256" key="5">
    <source>
        <dbReference type="ARBA" id="ARBA00023136"/>
    </source>
</evidence>
<keyword evidence="4" id="KW-1133">Transmembrane helix</keyword>
<dbReference type="PANTHER" id="PTHR11266">
    <property type="entry name" value="PEROXISOMAL MEMBRANE PROTEIN 2, PXMP2 MPV17"/>
    <property type="match status" value="1"/>
</dbReference>
<feature type="region of interest" description="Disordered" evidence="7">
    <location>
        <begin position="75"/>
        <end position="94"/>
    </location>
</feature>